<dbReference type="InterPro" id="IPR015422">
    <property type="entry name" value="PyrdxlP-dep_Trfase_small"/>
</dbReference>
<reference evidence="5" key="1">
    <citation type="submission" date="2022-10" db="EMBL/GenBank/DDBJ databases">
        <title>Tapping the CABI collections for fungal endophytes: first genome assemblies for Collariella, Neodidymelliopsis, Ascochyta clinopodiicola, Didymella pomorum, Didymosphaeria variabile, Neocosmospora piperis and Neocucurbitaria cava.</title>
        <authorList>
            <person name="Hill R."/>
        </authorList>
    </citation>
    <scope>NUCLEOTIDE SEQUENCE</scope>
    <source>
        <strain evidence="5">IMI 355082</strain>
    </source>
</reference>
<dbReference type="Gene3D" id="3.90.1150.10">
    <property type="entry name" value="Aspartate Aminotransferase, domain 1"/>
    <property type="match status" value="1"/>
</dbReference>
<dbReference type="PANTHER" id="PTHR42699:SF1">
    <property type="entry name" value="CYSTATHIONINE GAMMA-SYNTHASE-RELATED"/>
    <property type="match status" value="1"/>
</dbReference>
<evidence type="ECO:0000256" key="2">
    <source>
        <dbReference type="ARBA" id="ARBA00022898"/>
    </source>
</evidence>
<dbReference type="GO" id="GO:0003962">
    <property type="term" value="F:cystathionine gamma-synthase activity"/>
    <property type="evidence" value="ECO:0007669"/>
    <property type="project" value="TreeGrafter"/>
</dbReference>
<dbReference type="Proteomes" id="UP001140453">
    <property type="component" value="Unassembled WGS sequence"/>
</dbReference>
<dbReference type="Pfam" id="PF01053">
    <property type="entry name" value="Cys_Met_Meta_PP"/>
    <property type="match status" value="1"/>
</dbReference>
<protein>
    <recommendedName>
        <fullName evidence="7">Cystathionine gamma-synthase</fullName>
    </recommendedName>
</protein>
<proteinExistence type="inferred from homology"/>
<comment type="similarity">
    <text evidence="3">Belongs to the trans-sulfuration enzymes family.</text>
</comment>
<comment type="caution">
    <text evidence="5">The sequence shown here is derived from an EMBL/GenBank/DDBJ whole genome shotgun (WGS) entry which is preliminary data.</text>
</comment>
<dbReference type="InterPro" id="IPR051750">
    <property type="entry name" value="Trans-sulfuration_enzymes"/>
</dbReference>
<dbReference type="GO" id="GO:0030170">
    <property type="term" value="F:pyridoxal phosphate binding"/>
    <property type="evidence" value="ECO:0007669"/>
    <property type="project" value="InterPro"/>
</dbReference>
<comment type="cofactor">
    <cofactor evidence="1 3">
        <name>pyridoxal 5'-phosphate</name>
        <dbReference type="ChEBI" id="CHEBI:597326"/>
    </cofactor>
</comment>
<evidence type="ECO:0000256" key="3">
    <source>
        <dbReference type="RuleBase" id="RU362118"/>
    </source>
</evidence>
<gene>
    <name evidence="5" type="ORF">N0V93_001459</name>
</gene>
<dbReference type="InterPro" id="IPR015421">
    <property type="entry name" value="PyrdxlP-dep_Trfase_major"/>
</dbReference>
<dbReference type="OrthoDB" id="10047078at2759"/>
<dbReference type="PANTHER" id="PTHR42699">
    <property type="match status" value="1"/>
</dbReference>
<dbReference type="InterPro" id="IPR015424">
    <property type="entry name" value="PyrdxlP-dep_Trfase"/>
</dbReference>
<dbReference type="GO" id="GO:0019346">
    <property type="term" value="P:transsulfuration"/>
    <property type="evidence" value="ECO:0007669"/>
    <property type="project" value="InterPro"/>
</dbReference>
<organism evidence="5 6">
    <name type="scientific">Gnomoniopsis smithogilvyi</name>
    <dbReference type="NCBI Taxonomy" id="1191159"/>
    <lineage>
        <taxon>Eukaryota</taxon>
        <taxon>Fungi</taxon>
        <taxon>Dikarya</taxon>
        <taxon>Ascomycota</taxon>
        <taxon>Pezizomycotina</taxon>
        <taxon>Sordariomycetes</taxon>
        <taxon>Sordariomycetidae</taxon>
        <taxon>Diaporthales</taxon>
        <taxon>Gnomoniaceae</taxon>
        <taxon>Gnomoniopsis</taxon>
    </lineage>
</organism>
<evidence type="ECO:0000256" key="1">
    <source>
        <dbReference type="ARBA" id="ARBA00001933"/>
    </source>
</evidence>
<evidence type="ECO:0008006" key="7">
    <source>
        <dbReference type="Google" id="ProtNLM"/>
    </source>
</evidence>
<dbReference type="Gene3D" id="3.40.640.10">
    <property type="entry name" value="Type I PLP-dependent aspartate aminotransferase-like (Major domain)"/>
    <property type="match status" value="1"/>
</dbReference>
<feature type="region of interest" description="Disordered" evidence="4">
    <location>
        <begin position="525"/>
        <end position="566"/>
    </location>
</feature>
<name>A0A9W9D2M4_9PEZI</name>
<evidence type="ECO:0000313" key="5">
    <source>
        <dbReference type="EMBL" id="KAJ4397235.1"/>
    </source>
</evidence>
<dbReference type="EMBL" id="JAPEVB010000001">
    <property type="protein sequence ID" value="KAJ4397235.1"/>
    <property type="molecule type" value="Genomic_DNA"/>
</dbReference>
<evidence type="ECO:0000313" key="6">
    <source>
        <dbReference type="Proteomes" id="UP001140453"/>
    </source>
</evidence>
<dbReference type="SUPFAM" id="SSF53383">
    <property type="entry name" value="PLP-dependent transferases"/>
    <property type="match status" value="1"/>
</dbReference>
<sequence length="566" mass="61975">MPGWDTVIRFRDGDKSIFAKLRSLYPRFSPFGPARQLAAALVEKLGAVAGQSGLLMFLDPATFSAHEVYGLSDYRKENKLAEGDLTFKVVDVHGVRLYCVIYPLAKTPGTVGIWQNTGTGLSTRASEELVKFVDSEFAVVQWSGDVHDIPQPTYLPECEAHGALRKRIRDLLHRAPIAPEKVKVSEDDVFLYHTGMAAIYRANEALIKRDPGTILVLGSIFHNTWHLFEEAPGGMKHFGACTAASGVMDDLEQWAQAHYNEGKTISYAFVEFPSNPILVSVDLKRLRDIADKYSFPLLVDDTISSFANIDVLPVSDLLMSSLTKSFSGYADVMGGSVVLNPLSAFYTQLKPLFTSNFRNELFAGDAETLLANSANYLPRSFILNRNGAALSSYLFAQVANPESPIKAVLYPTTSDTRANYDAFIRPSTPDFTPGYGCLLSVDFHTLDAAIAFYDNFAAHNGPHLGAHRMLAIPFNTLVHGKVAEDAAYHASYGATPEQVRISVGLEDEEEVLAAARVALEAAARSFNGEKKPEGRNMQEALKRTEEPAKSKADVQIAAEGTSANFE</sequence>
<feature type="compositionally biased region" description="Basic and acidic residues" evidence="4">
    <location>
        <begin position="527"/>
        <end position="552"/>
    </location>
</feature>
<keyword evidence="6" id="KW-1185">Reference proteome</keyword>
<evidence type="ECO:0000256" key="4">
    <source>
        <dbReference type="SAM" id="MobiDB-lite"/>
    </source>
</evidence>
<dbReference type="AlphaFoldDB" id="A0A9W9D2M4"/>
<keyword evidence="2 3" id="KW-0663">Pyridoxal phosphate</keyword>
<accession>A0A9W9D2M4</accession>
<dbReference type="InterPro" id="IPR000277">
    <property type="entry name" value="Cys/Met-Metab_PyrdxlP-dep_enz"/>
</dbReference>